<comment type="caution">
    <text evidence="5">The sequence shown here is derived from an EMBL/GenBank/DDBJ whole genome shotgun (WGS) entry which is preliminary data.</text>
</comment>
<comment type="subcellular location">
    <subcellularLocation>
        <location evidence="1">Secreted</location>
    </subcellularLocation>
</comment>
<evidence type="ECO:0000256" key="1">
    <source>
        <dbReference type="ARBA" id="ARBA00004613"/>
    </source>
</evidence>
<protein>
    <submittedName>
        <fullName evidence="5">Putative rlpA-like protein, double-psi beta-barrel</fullName>
    </submittedName>
</protein>
<dbReference type="AlphaFoldDB" id="A0A396ISJ9"/>
<dbReference type="PANTHER" id="PTHR33191:SF58">
    <property type="entry name" value="RIPENING-RELATED PROTEIN 1"/>
    <property type="match status" value="1"/>
</dbReference>
<keyword evidence="3" id="KW-0732">Signal</keyword>
<evidence type="ECO:0000313" key="5">
    <source>
        <dbReference type="EMBL" id="RHN67463.1"/>
    </source>
</evidence>
<organism evidence="5">
    <name type="scientific">Medicago truncatula</name>
    <name type="common">Barrel medic</name>
    <name type="synonym">Medicago tribuloides</name>
    <dbReference type="NCBI Taxonomy" id="3880"/>
    <lineage>
        <taxon>Eukaryota</taxon>
        <taxon>Viridiplantae</taxon>
        <taxon>Streptophyta</taxon>
        <taxon>Embryophyta</taxon>
        <taxon>Tracheophyta</taxon>
        <taxon>Spermatophyta</taxon>
        <taxon>Magnoliopsida</taxon>
        <taxon>eudicotyledons</taxon>
        <taxon>Gunneridae</taxon>
        <taxon>Pentapetalae</taxon>
        <taxon>rosids</taxon>
        <taxon>fabids</taxon>
        <taxon>Fabales</taxon>
        <taxon>Fabaceae</taxon>
        <taxon>Papilionoideae</taxon>
        <taxon>50 kb inversion clade</taxon>
        <taxon>NPAAA clade</taxon>
        <taxon>Hologalegina</taxon>
        <taxon>IRL clade</taxon>
        <taxon>Trifolieae</taxon>
        <taxon>Medicago</taxon>
    </lineage>
</organism>
<proteinExistence type="predicted"/>
<dbReference type="Proteomes" id="UP000265566">
    <property type="component" value="Chromosome 3"/>
</dbReference>
<evidence type="ECO:0000256" key="4">
    <source>
        <dbReference type="SAM" id="Phobius"/>
    </source>
</evidence>
<dbReference type="Gramene" id="rna15655">
    <property type="protein sequence ID" value="RHN67463.1"/>
    <property type="gene ID" value="gene15655"/>
</dbReference>
<keyword evidence="2" id="KW-0964">Secreted</keyword>
<gene>
    <name evidence="5" type="ORF">MtrunA17_Chr3g0102991</name>
</gene>
<dbReference type="PANTHER" id="PTHR33191">
    <property type="entry name" value="RIPENING-RELATED PROTEIN 2-RELATED"/>
    <property type="match status" value="1"/>
</dbReference>
<evidence type="ECO:0000256" key="2">
    <source>
        <dbReference type="ARBA" id="ARBA00022525"/>
    </source>
</evidence>
<evidence type="ECO:0000256" key="3">
    <source>
        <dbReference type="ARBA" id="ARBA00022729"/>
    </source>
</evidence>
<dbReference type="InterPro" id="IPR039271">
    <property type="entry name" value="Kiwellin-like"/>
</dbReference>
<keyword evidence="4" id="KW-0812">Transmembrane</keyword>
<sequence>MVQTRGVGASTITISANGRSVVAMFVDECDFTMGCDEEHDYQPPCNIVEASKVVWKALGVPHDKWGELEITWSPNALYCVQVDSCLFYVVNFFIFTKPVLYTKLNMCLVLINNTIFFFVLTR</sequence>
<dbReference type="EMBL" id="PSQE01000003">
    <property type="protein sequence ID" value="RHN67463.1"/>
    <property type="molecule type" value="Genomic_DNA"/>
</dbReference>
<feature type="transmembrane region" description="Helical" evidence="4">
    <location>
        <begin position="100"/>
        <end position="120"/>
    </location>
</feature>
<keyword evidence="4" id="KW-0472">Membrane</keyword>
<dbReference type="Pfam" id="PF24300">
    <property type="entry name" value="KWL1"/>
    <property type="match status" value="1"/>
</dbReference>
<dbReference type="GO" id="GO:0005576">
    <property type="term" value="C:extracellular region"/>
    <property type="evidence" value="ECO:0007669"/>
    <property type="project" value="UniProtKB-SubCell"/>
</dbReference>
<name>A0A396ISJ9_MEDTR</name>
<accession>A0A396ISJ9</accession>
<keyword evidence="4" id="KW-1133">Transmembrane helix</keyword>
<reference evidence="5" key="1">
    <citation type="journal article" date="2018" name="Nat. Plants">
        <title>Whole-genome landscape of Medicago truncatula symbiotic genes.</title>
        <authorList>
            <person name="Pecrix Y."/>
            <person name="Gamas P."/>
            <person name="Carrere S."/>
        </authorList>
    </citation>
    <scope>NUCLEOTIDE SEQUENCE</scope>
    <source>
        <tissue evidence="5">Leaves</tissue>
    </source>
</reference>